<keyword evidence="2 6" id="KW-0812">Transmembrane</keyword>
<evidence type="ECO:0000256" key="6">
    <source>
        <dbReference type="SAM" id="Phobius"/>
    </source>
</evidence>
<dbReference type="EMBL" id="QZEY01000002">
    <property type="protein sequence ID" value="RJL34236.1"/>
    <property type="molecule type" value="Genomic_DNA"/>
</dbReference>
<evidence type="ECO:0000256" key="3">
    <source>
        <dbReference type="ARBA" id="ARBA00022989"/>
    </source>
</evidence>
<feature type="region of interest" description="Disordered" evidence="5">
    <location>
        <begin position="649"/>
        <end position="678"/>
    </location>
</feature>
<dbReference type="GO" id="GO:0022857">
    <property type="term" value="F:transmembrane transporter activity"/>
    <property type="evidence" value="ECO:0007669"/>
    <property type="project" value="InterPro"/>
</dbReference>
<feature type="transmembrane region" description="Helical" evidence="6">
    <location>
        <begin position="149"/>
        <end position="166"/>
    </location>
</feature>
<keyword evidence="8" id="KW-1185">Reference proteome</keyword>
<feature type="transmembrane region" description="Helical" evidence="6">
    <location>
        <begin position="178"/>
        <end position="198"/>
    </location>
</feature>
<feature type="transmembrane region" description="Helical" evidence="6">
    <location>
        <begin position="262"/>
        <end position="283"/>
    </location>
</feature>
<protein>
    <submittedName>
        <fullName evidence="7">APC family permease</fullName>
    </submittedName>
</protein>
<dbReference type="InterPro" id="IPR002293">
    <property type="entry name" value="AA/rel_permease1"/>
</dbReference>
<reference evidence="7 8" key="1">
    <citation type="submission" date="2018-09" db="EMBL/GenBank/DDBJ databases">
        <title>YIM 75507 draft genome.</title>
        <authorList>
            <person name="Tang S."/>
            <person name="Feng Y."/>
        </authorList>
    </citation>
    <scope>NUCLEOTIDE SEQUENCE [LARGE SCALE GENOMIC DNA]</scope>
    <source>
        <strain evidence="7 8">YIM 75507</strain>
    </source>
</reference>
<gene>
    <name evidence="7" type="ORF">D5H75_07160</name>
</gene>
<feature type="transmembrane region" description="Helical" evidence="6">
    <location>
        <begin position="328"/>
        <end position="355"/>
    </location>
</feature>
<dbReference type="RefSeq" id="WP_119925537.1">
    <property type="nucleotide sequence ID" value="NZ_QZEY01000002.1"/>
</dbReference>
<accession>A0A3A4BSE0</accession>
<feature type="transmembrane region" description="Helical" evidence="6">
    <location>
        <begin position="105"/>
        <end position="129"/>
    </location>
</feature>
<feature type="transmembrane region" description="Helical" evidence="6">
    <location>
        <begin position="403"/>
        <end position="426"/>
    </location>
</feature>
<feature type="transmembrane region" description="Helical" evidence="6">
    <location>
        <begin position="471"/>
        <end position="489"/>
    </location>
</feature>
<evidence type="ECO:0000256" key="4">
    <source>
        <dbReference type="ARBA" id="ARBA00023136"/>
    </source>
</evidence>
<dbReference type="Gene3D" id="1.20.1740.10">
    <property type="entry name" value="Amino acid/polyamine transporter I"/>
    <property type="match status" value="1"/>
</dbReference>
<dbReference type="GO" id="GO:0016020">
    <property type="term" value="C:membrane"/>
    <property type="evidence" value="ECO:0007669"/>
    <property type="project" value="UniProtKB-SubCell"/>
</dbReference>
<evidence type="ECO:0000256" key="2">
    <source>
        <dbReference type="ARBA" id="ARBA00022692"/>
    </source>
</evidence>
<evidence type="ECO:0000313" key="8">
    <source>
        <dbReference type="Proteomes" id="UP000265768"/>
    </source>
</evidence>
<organism evidence="7 8">
    <name type="scientific">Bailinhaonella thermotolerans</name>
    <dbReference type="NCBI Taxonomy" id="1070861"/>
    <lineage>
        <taxon>Bacteria</taxon>
        <taxon>Bacillati</taxon>
        <taxon>Actinomycetota</taxon>
        <taxon>Actinomycetes</taxon>
        <taxon>Streptosporangiales</taxon>
        <taxon>Streptosporangiaceae</taxon>
        <taxon>Bailinhaonella</taxon>
    </lineage>
</organism>
<dbReference type="AlphaFoldDB" id="A0A3A4BSE0"/>
<feature type="transmembrane region" description="Helical" evidence="6">
    <location>
        <begin position="218"/>
        <end position="241"/>
    </location>
</feature>
<comment type="caution">
    <text evidence="7">The sequence shown here is derived from an EMBL/GenBank/DDBJ whole genome shotgun (WGS) entry which is preliminary data.</text>
</comment>
<proteinExistence type="predicted"/>
<dbReference type="PANTHER" id="PTHR47704">
    <property type="entry name" value="POTASSIUM TRANSPORTER KIMA"/>
    <property type="match status" value="1"/>
</dbReference>
<name>A0A3A4BSE0_9ACTN</name>
<feature type="transmembrane region" description="Helical" evidence="6">
    <location>
        <begin position="376"/>
        <end position="397"/>
    </location>
</feature>
<dbReference type="InterPro" id="IPR053153">
    <property type="entry name" value="APC_K+_Transporter"/>
</dbReference>
<dbReference type="PANTHER" id="PTHR47704:SF1">
    <property type="entry name" value="POTASSIUM TRANSPORTER KIMA"/>
    <property type="match status" value="1"/>
</dbReference>
<dbReference type="Proteomes" id="UP000265768">
    <property type="component" value="Unassembled WGS sequence"/>
</dbReference>
<keyword evidence="3 6" id="KW-1133">Transmembrane helix</keyword>
<evidence type="ECO:0000256" key="1">
    <source>
        <dbReference type="ARBA" id="ARBA00004141"/>
    </source>
</evidence>
<feature type="transmembrane region" description="Helical" evidence="6">
    <location>
        <begin position="447"/>
        <end position="465"/>
    </location>
</feature>
<dbReference type="OrthoDB" id="9759676at2"/>
<evidence type="ECO:0000256" key="5">
    <source>
        <dbReference type="SAM" id="MobiDB-lite"/>
    </source>
</evidence>
<feature type="compositionally biased region" description="Basic and acidic residues" evidence="5">
    <location>
        <begin position="667"/>
        <end position="678"/>
    </location>
</feature>
<dbReference type="Pfam" id="PF13520">
    <property type="entry name" value="AA_permease_2"/>
    <property type="match status" value="1"/>
</dbReference>
<feature type="transmembrane region" description="Helical" evidence="6">
    <location>
        <begin position="65"/>
        <end position="84"/>
    </location>
</feature>
<comment type="subcellular location">
    <subcellularLocation>
        <location evidence="1">Membrane</location>
        <topology evidence="1">Multi-pass membrane protein</topology>
    </subcellularLocation>
</comment>
<evidence type="ECO:0000313" key="7">
    <source>
        <dbReference type="EMBL" id="RJL34236.1"/>
    </source>
</evidence>
<sequence length="678" mass="73829">MSKVPDLVKRLFIGRALRSTQLHEQLLPKRIALPVFASDALSSVAYAPQEILVILSLAGASFYHYSPWIALGVVVIMLTVVASYRQNVHAYPSGGGDYEVANTNLGKNAGLTVASALLVDYVLTVAVSVANGVDYVGSAVPFVAANKPLVAIVIVVVLTVMNLRGLRESGAAFAIPTYAFMVAVIGMVVWGVFKLLVLGDELRAPTADYEIRAEQTDLAGFAVAFLVLRAFSSGCAALTGVEAISNGVPAFRKPKSKNAATTLLMMGLIAVLMFSGIIGLGLASGVKVVEPTHAPEDILKDGQPIGPGYHQDPIIAQVATAVFGAGSFWFFVIAAVTALILFLAANTAFNGFPVLGSILAQDRYLPRQLHTRGDRLAFSNGIVLLATFACVLIWVFQADVSKLLNLYIVGVFVSFTLSQIGMVRHWTRHLRTETDPAARFQMQRSRVINAFGGLMTGIVLVVVLVTKFLPGAWIVCIAMPVLFLMMKAIHRHYSSVADELAADEGAVDETMLPARNHTVVLVSKVHKPTLRALAYARATRPSTLEAITVGVDKDEAAELQAEWDRRGIPVPLKILDSPYREITKPVLDYVKSLRRRSPRDVVTVFIPEYVVGHWWEHLLHNQSALRLKGRLLFVPGVMVTSVPWQLQSSDRLKGRPGPWERGSVRRPYPESRVDEVRK</sequence>
<keyword evidence="4 6" id="KW-0472">Membrane</keyword>